<dbReference type="AlphaFoldDB" id="A0A7R7EJ65"/>
<proteinExistence type="predicted"/>
<sequence>MGKIKKVIKDNNLFLDLLNVILGIILVIFIVLILIHPTNTILLKLAFGIGGLMNILNSYKIYKQKKTPLIALSLFMIGLIVIFCGVFLIGA</sequence>
<dbReference type="EMBL" id="AP024169">
    <property type="protein sequence ID" value="BCN29699.1"/>
    <property type="molecule type" value="Genomic_DNA"/>
</dbReference>
<keyword evidence="1" id="KW-0472">Membrane</keyword>
<keyword evidence="1" id="KW-0812">Transmembrane</keyword>
<feature type="transmembrane region" description="Helical" evidence="1">
    <location>
        <begin position="41"/>
        <end position="57"/>
    </location>
</feature>
<name>A0A7R7EJ65_9FIRM</name>
<reference evidence="2 3" key="1">
    <citation type="submission" date="2020-11" db="EMBL/GenBank/DDBJ databases">
        <title>Draft genome sequencing of a Lachnospiraceae strain isolated from anoxic soil subjected to BSD treatment.</title>
        <authorList>
            <person name="Uek A."/>
            <person name="Tonouchi A."/>
        </authorList>
    </citation>
    <scope>NUCLEOTIDE SEQUENCE [LARGE SCALE GENOMIC DNA]</scope>
    <source>
        <strain evidence="2 3">TB5</strain>
    </source>
</reference>
<evidence type="ECO:0000313" key="3">
    <source>
        <dbReference type="Proteomes" id="UP000595897"/>
    </source>
</evidence>
<dbReference type="Proteomes" id="UP000595897">
    <property type="component" value="Chromosome"/>
</dbReference>
<accession>A0A7R7EJ65</accession>
<feature type="transmembrane region" description="Helical" evidence="1">
    <location>
        <begin position="12"/>
        <end position="35"/>
    </location>
</feature>
<organism evidence="2 3">
    <name type="scientific">Anaeromicropila herbilytica</name>
    <dbReference type="NCBI Taxonomy" id="2785025"/>
    <lineage>
        <taxon>Bacteria</taxon>
        <taxon>Bacillati</taxon>
        <taxon>Bacillota</taxon>
        <taxon>Clostridia</taxon>
        <taxon>Lachnospirales</taxon>
        <taxon>Lachnospiraceae</taxon>
        <taxon>Anaeromicropila</taxon>
    </lineage>
</organism>
<evidence type="ECO:0000256" key="1">
    <source>
        <dbReference type="SAM" id="Phobius"/>
    </source>
</evidence>
<gene>
    <name evidence="2" type="ORF">bsdtb5_09940</name>
</gene>
<feature type="transmembrane region" description="Helical" evidence="1">
    <location>
        <begin position="69"/>
        <end position="89"/>
    </location>
</feature>
<dbReference type="RefSeq" id="WP_271714964.1">
    <property type="nucleotide sequence ID" value="NZ_AP024169.1"/>
</dbReference>
<dbReference type="KEGG" id="ahb:bsdtb5_09940"/>
<evidence type="ECO:0000313" key="2">
    <source>
        <dbReference type="EMBL" id="BCN29699.1"/>
    </source>
</evidence>
<keyword evidence="1" id="KW-1133">Transmembrane helix</keyword>
<keyword evidence="3" id="KW-1185">Reference proteome</keyword>
<protein>
    <submittedName>
        <fullName evidence="2">Uncharacterized protein</fullName>
    </submittedName>
</protein>